<dbReference type="Gene3D" id="3.40.630.30">
    <property type="match status" value="1"/>
</dbReference>
<dbReference type="EMBL" id="FQXZ01000044">
    <property type="protein sequence ID" value="SHI54414.1"/>
    <property type="molecule type" value="Genomic_DNA"/>
</dbReference>
<proteinExistence type="predicted"/>
<dbReference type="GO" id="GO:0016747">
    <property type="term" value="F:acyltransferase activity, transferring groups other than amino-acyl groups"/>
    <property type="evidence" value="ECO:0007669"/>
    <property type="project" value="InterPro"/>
</dbReference>
<reference evidence="4 5" key="1">
    <citation type="submission" date="2016-11" db="EMBL/GenBank/DDBJ databases">
        <authorList>
            <person name="Jaros S."/>
            <person name="Januszkiewicz K."/>
            <person name="Wedrychowicz H."/>
        </authorList>
    </citation>
    <scope>NUCLEOTIDE SEQUENCE [LARGE SCALE GENOMIC DNA]</scope>
    <source>
        <strain evidence="4 5">CECT 7868</strain>
    </source>
</reference>
<keyword evidence="2" id="KW-0012">Acyltransferase</keyword>
<evidence type="ECO:0000313" key="5">
    <source>
        <dbReference type="Proteomes" id="UP000184608"/>
    </source>
</evidence>
<name>A0A1M6C109_9VIBR</name>
<dbReference type="InterPro" id="IPR000182">
    <property type="entry name" value="GNAT_dom"/>
</dbReference>
<protein>
    <submittedName>
        <fullName evidence="4">Acetyltransferase (GNAT) family protein</fullName>
    </submittedName>
</protein>
<accession>A0A1M6C109</accession>
<dbReference type="PROSITE" id="PS51186">
    <property type="entry name" value="GNAT"/>
    <property type="match status" value="1"/>
</dbReference>
<evidence type="ECO:0000259" key="3">
    <source>
        <dbReference type="PROSITE" id="PS51186"/>
    </source>
</evidence>
<dbReference type="AlphaFoldDB" id="A0A1M6C109"/>
<organism evidence="4 5">
    <name type="scientific">Vibrio aerogenes CECT 7868</name>
    <dbReference type="NCBI Taxonomy" id="1216006"/>
    <lineage>
        <taxon>Bacteria</taxon>
        <taxon>Pseudomonadati</taxon>
        <taxon>Pseudomonadota</taxon>
        <taxon>Gammaproteobacteria</taxon>
        <taxon>Vibrionales</taxon>
        <taxon>Vibrionaceae</taxon>
        <taxon>Vibrio</taxon>
    </lineage>
</organism>
<dbReference type="PANTHER" id="PTHR43877">
    <property type="entry name" value="AMINOALKYLPHOSPHONATE N-ACETYLTRANSFERASE-RELATED-RELATED"/>
    <property type="match status" value="1"/>
</dbReference>
<dbReference type="STRING" id="1216006.VA7868_03912"/>
<dbReference type="PANTHER" id="PTHR43877:SF2">
    <property type="entry name" value="AMINOALKYLPHOSPHONATE N-ACETYLTRANSFERASE-RELATED"/>
    <property type="match status" value="1"/>
</dbReference>
<sequence>MQRLNIPEGLHIRPSRETDKPFLEKLHHAARQDLQLIDGEKEFIESIVEMQFRAQTEGYGSQFPDAMYFIIEKHHEPIGRAAIDFGHNEAHLLDIAFLPQARGHGFGKAIIQSFQMAAAQSGLPVSLNVLQGNWGAKQLYLSLGFVVEAARPPYEEMRWYPQGMRAFSGI</sequence>
<feature type="domain" description="N-acetyltransferase" evidence="3">
    <location>
        <begin position="10"/>
        <end position="162"/>
    </location>
</feature>
<evidence type="ECO:0000313" key="4">
    <source>
        <dbReference type="EMBL" id="SHI54414.1"/>
    </source>
</evidence>
<evidence type="ECO:0000256" key="2">
    <source>
        <dbReference type="ARBA" id="ARBA00023315"/>
    </source>
</evidence>
<keyword evidence="5" id="KW-1185">Reference proteome</keyword>
<dbReference type="SUPFAM" id="SSF55729">
    <property type="entry name" value="Acyl-CoA N-acyltransferases (Nat)"/>
    <property type="match status" value="1"/>
</dbReference>
<dbReference type="Proteomes" id="UP000184608">
    <property type="component" value="Unassembled WGS sequence"/>
</dbReference>
<gene>
    <name evidence="4" type="ORF">VA7868_03912</name>
</gene>
<evidence type="ECO:0000256" key="1">
    <source>
        <dbReference type="ARBA" id="ARBA00022679"/>
    </source>
</evidence>
<dbReference type="OrthoDB" id="9805924at2"/>
<dbReference type="InterPro" id="IPR050832">
    <property type="entry name" value="Bact_Acetyltransf"/>
</dbReference>
<dbReference type="Pfam" id="PF13508">
    <property type="entry name" value="Acetyltransf_7"/>
    <property type="match status" value="1"/>
</dbReference>
<dbReference type="CDD" id="cd04301">
    <property type="entry name" value="NAT_SF"/>
    <property type="match status" value="1"/>
</dbReference>
<dbReference type="RefSeq" id="WP_073605514.1">
    <property type="nucleotide sequence ID" value="NZ_FQXZ01000044.1"/>
</dbReference>
<keyword evidence="1 4" id="KW-0808">Transferase</keyword>
<dbReference type="InterPro" id="IPR016181">
    <property type="entry name" value="Acyl_CoA_acyltransferase"/>
</dbReference>